<dbReference type="PANTHER" id="PTHR10434:SF64">
    <property type="entry name" value="1-ACYL-SN-GLYCEROL-3-PHOSPHATE ACYLTRANSFERASE-RELATED"/>
    <property type="match status" value="1"/>
</dbReference>
<dbReference type="Proteomes" id="UP001501570">
    <property type="component" value="Unassembled WGS sequence"/>
</dbReference>
<protein>
    <submittedName>
        <fullName evidence="8">Lysophospholipid acyltransferase family protein</fullName>
    </submittedName>
</protein>
<gene>
    <name evidence="8" type="ORF">GCM10023322_60770</name>
</gene>
<evidence type="ECO:0000256" key="2">
    <source>
        <dbReference type="ARBA" id="ARBA00022516"/>
    </source>
</evidence>
<dbReference type="SMART" id="SM00563">
    <property type="entry name" value="PlsC"/>
    <property type="match status" value="1"/>
</dbReference>
<keyword evidence="9" id="KW-1185">Reference proteome</keyword>
<keyword evidence="2" id="KW-0444">Lipid biosynthesis</keyword>
<reference evidence="9" key="1">
    <citation type="journal article" date="2019" name="Int. J. Syst. Evol. Microbiol.">
        <title>The Global Catalogue of Microorganisms (GCM) 10K type strain sequencing project: providing services to taxonomists for standard genome sequencing and annotation.</title>
        <authorList>
            <consortium name="The Broad Institute Genomics Platform"/>
            <consortium name="The Broad Institute Genome Sequencing Center for Infectious Disease"/>
            <person name="Wu L."/>
            <person name="Ma J."/>
        </authorList>
    </citation>
    <scope>NUCLEOTIDE SEQUENCE [LARGE SCALE GENOMIC DNA]</scope>
    <source>
        <strain evidence="9">JCM 18304</strain>
    </source>
</reference>
<evidence type="ECO:0000256" key="6">
    <source>
        <dbReference type="SAM" id="Phobius"/>
    </source>
</evidence>
<evidence type="ECO:0000259" key="7">
    <source>
        <dbReference type="SMART" id="SM00563"/>
    </source>
</evidence>
<evidence type="ECO:0000256" key="5">
    <source>
        <dbReference type="ARBA" id="ARBA00023315"/>
    </source>
</evidence>
<keyword evidence="5 8" id="KW-0012">Acyltransferase</keyword>
<sequence>MSEVRVVNDLWQPTSSCDVNCLNDDEPFTAVGRLRSASRFAAAAGVMLVAVVLTPVLPLLPAGSRARPVRWCARGVLRALGIRVSVRGRIPSWRPAAGRGAAGSACGGTLVVANHISWLDIVVLLAAGRTRLVAKCEVGEWPVVGRIARYAGTIFVDRARPRALPAAVADVRSALEAGEVVVVFPEGTTSCGRSIGRFRPAFFQAAVEAGAAIVPVTLRFGLAGAGRTAAAAFIGDETLLDSLRRIMRLPRLDIRLVCGSIIHPASGATRRSLARVAAMAVGASGPAADRGTRRQAPVAVPPVAVPPVAPIPLRTEVADEGAAGPLALRRAA</sequence>
<keyword evidence="6" id="KW-0472">Membrane</keyword>
<accession>A0ABP9SI12</accession>
<name>A0ABP9SI12_9ACTN</name>
<keyword evidence="6" id="KW-0812">Transmembrane</keyword>
<dbReference type="InterPro" id="IPR002123">
    <property type="entry name" value="Plipid/glycerol_acylTrfase"/>
</dbReference>
<evidence type="ECO:0000313" key="9">
    <source>
        <dbReference type="Proteomes" id="UP001501570"/>
    </source>
</evidence>
<keyword evidence="6" id="KW-1133">Transmembrane helix</keyword>
<dbReference type="EMBL" id="BAABJQ010000023">
    <property type="protein sequence ID" value="GAA5195017.1"/>
    <property type="molecule type" value="Genomic_DNA"/>
</dbReference>
<organism evidence="8 9">
    <name type="scientific">Rugosimonospora acidiphila</name>
    <dbReference type="NCBI Taxonomy" id="556531"/>
    <lineage>
        <taxon>Bacteria</taxon>
        <taxon>Bacillati</taxon>
        <taxon>Actinomycetota</taxon>
        <taxon>Actinomycetes</taxon>
        <taxon>Micromonosporales</taxon>
        <taxon>Micromonosporaceae</taxon>
        <taxon>Rugosimonospora</taxon>
    </lineage>
</organism>
<dbReference type="Pfam" id="PF01553">
    <property type="entry name" value="Acyltransferase"/>
    <property type="match status" value="1"/>
</dbReference>
<evidence type="ECO:0000256" key="3">
    <source>
        <dbReference type="ARBA" id="ARBA00022679"/>
    </source>
</evidence>
<evidence type="ECO:0000256" key="4">
    <source>
        <dbReference type="ARBA" id="ARBA00023098"/>
    </source>
</evidence>
<dbReference type="CDD" id="cd07989">
    <property type="entry name" value="LPLAT_AGPAT-like"/>
    <property type="match status" value="1"/>
</dbReference>
<evidence type="ECO:0000313" key="8">
    <source>
        <dbReference type="EMBL" id="GAA5195017.1"/>
    </source>
</evidence>
<feature type="transmembrane region" description="Helical" evidence="6">
    <location>
        <begin position="40"/>
        <end position="60"/>
    </location>
</feature>
<comment type="pathway">
    <text evidence="1">Lipid metabolism.</text>
</comment>
<proteinExistence type="predicted"/>
<comment type="caution">
    <text evidence="8">The sequence shown here is derived from an EMBL/GenBank/DDBJ whole genome shotgun (WGS) entry which is preliminary data.</text>
</comment>
<evidence type="ECO:0000256" key="1">
    <source>
        <dbReference type="ARBA" id="ARBA00005189"/>
    </source>
</evidence>
<keyword evidence="4" id="KW-0443">Lipid metabolism</keyword>
<dbReference type="GO" id="GO:0016746">
    <property type="term" value="F:acyltransferase activity"/>
    <property type="evidence" value="ECO:0007669"/>
    <property type="project" value="UniProtKB-KW"/>
</dbReference>
<keyword evidence="3" id="KW-0808">Transferase</keyword>
<dbReference type="PANTHER" id="PTHR10434">
    <property type="entry name" value="1-ACYL-SN-GLYCEROL-3-PHOSPHATE ACYLTRANSFERASE"/>
    <property type="match status" value="1"/>
</dbReference>
<dbReference type="SUPFAM" id="SSF69593">
    <property type="entry name" value="Glycerol-3-phosphate (1)-acyltransferase"/>
    <property type="match status" value="1"/>
</dbReference>
<feature type="domain" description="Phospholipid/glycerol acyltransferase" evidence="7">
    <location>
        <begin position="109"/>
        <end position="221"/>
    </location>
</feature>